<dbReference type="Gene3D" id="3.30.450.20">
    <property type="entry name" value="PAS domain"/>
    <property type="match status" value="1"/>
</dbReference>
<gene>
    <name evidence="11" type="ORF">EUU23_04280</name>
</gene>
<keyword evidence="4" id="KW-0808">Transferase</keyword>
<protein>
    <recommendedName>
        <fullName evidence="2">histidine kinase</fullName>
        <ecNumber evidence="2">2.7.13.3</ecNumber>
    </recommendedName>
</protein>
<keyword evidence="7" id="KW-0067">ATP-binding</keyword>
<accession>A0A6I4LU24</accession>
<dbReference type="InterPro" id="IPR013767">
    <property type="entry name" value="PAS_fold"/>
</dbReference>
<evidence type="ECO:0000256" key="7">
    <source>
        <dbReference type="ARBA" id="ARBA00022840"/>
    </source>
</evidence>
<keyword evidence="12" id="KW-1185">Reference proteome</keyword>
<dbReference type="GO" id="GO:0000155">
    <property type="term" value="F:phosphorelay sensor kinase activity"/>
    <property type="evidence" value="ECO:0007669"/>
    <property type="project" value="InterPro"/>
</dbReference>
<evidence type="ECO:0000256" key="5">
    <source>
        <dbReference type="ARBA" id="ARBA00022741"/>
    </source>
</evidence>
<dbReference type="PROSITE" id="PS50109">
    <property type="entry name" value="HIS_KIN"/>
    <property type="match status" value="1"/>
</dbReference>
<sequence length="364" mass="40001">MAHSAMKHPDFGQILTNIPVPVLLISPDNKIAYANDASEAFFGRSRKRLEGQFVESVLLFESERMNLALVSQENDLSAQDMELKSVHGSITVDINISLLPGETDWRIAVISPRHGGREHIGEQKDSGQQQAMGAPAILGHEIKNPLAGIKGAAQLLARHVDKKNQPLTELIVNEVDRIARLLDQMQKLGRSEPPELAPANVHLLIERAIRSLRAANRAMPELSINYDPSLPEVLIDADGMVQILINLMQNAVDALQGRLDGVIGISTRFVMSGALREADLERKSVKLPVEIAISDNGPGVPAHIEDELFSPFVTTKRDGQGLGLAIVRNLAQNMNSRIVFERDVQKNITIFRLFLPVATMKADI</sequence>
<dbReference type="GO" id="GO:0006355">
    <property type="term" value="P:regulation of DNA-templated transcription"/>
    <property type="evidence" value="ECO:0007669"/>
    <property type="project" value="InterPro"/>
</dbReference>
<dbReference type="InterPro" id="IPR003661">
    <property type="entry name" value="HisK_dim/P_dom"/>
</dbReference>
<dbReference type="Pfam" id="PF00989">
    <property type="entry name" value="PAS"/>
    <property type="match status" value="1"/>
</dbReference>
<dbReference type="SUPFAM" id="SSF47384">
    <property type="entry name" value="Homodimeric domain of signal transducing histidine kinase"/>
    <property type="match status" value="1"/>
</dbReference>
<dbReference type="SUPFAM" id="SSF55874">
    <property type="entry name" value="ATPase domain of HSP90 chaperone/DNA topoisomerase II/histidine kinase"/>
    <property type="match status" value="1"/>
</dbReference>
<dbReference type="InterPro" id="IPR035965">
    <property type="entry name" value="PAS-like_dom_sf"/>
</dbReference>
<dbReference type="Pfam" id="PF00512">
    <property type="entry name" value="HisKA"/>
    <property type="match status" value="1"/>
</dbReference>
<dbReference type="Pfam" id="PF02518">
    <property type="entry name" value="HATPase_c"/>
    <property type="match status" value="1"/>
</dbReference>
<evidence type="ECO:0000256" key="2">
    <source>
        <dbReference type="ARBA" id="ARBA00012438"/>
    </source>
</evidence>
<dbReference type="PANTHER" id="PTHR43065:SF10">
    <property type="entry name" value="PEROXIDE STRESS-ACTIVATED HISTIDINE KINASE MAK3"/>
    <property type="match status" value="1"/>
</dbReference>
<evidence type="ECO:0000259" key="10">
    <source>
        <dbReference type="PROSITE" id="PS50112"/>
    </source>
</evidence>
<dbReference type="EMBL" id="SDWJ01000001">
    <property type="protein sequence ID" value="MVZ96922.1"/>
    <property type="molecule type" value="Genomic_DNA"/>
</dbReference>
<dbReference type="PROSITE" id="PS50112">
    <property type="entry name" value="PAS"/>
    <property type="match status" value="1"/>
</dbReference>
<dbReference type="InterPro" id="IPR036097">
    <property type="entry name" value="HisK_dim/P_sf"/>
</dbReference>
<dbReference type="InterPro" id="IPR036890">
    <property type="entry name" value="HATPase_C_sf"/>
</dbReference>
<reference evidence="11 12" key="1">
    <citation type="submission" date="2019-01" db="EMBL/GenBank/DDBJ databases">
        <title>Sphingorhabdus lacus sp.nov., isolated from an oligotrophic freshwater lake.</title>
        <authorList>
            <person name="Park M."/>
        </authorList>
    </citation>
    <scope>NUCLEOTIDE SEQUENCE [LARGE SCALE GENOMIC DNA]</scope>
    <source>
        <strain evidence="11 12">IMCC26285</strain>
    </source>
</reference>
<dbReference type="CDD" id="cd00130">
    <property type="entry name" value="PAS"/>
    <property type="match status" value="1"/>
</dbReference>
<evidence type="ECO:0000256" key="1">
    <source>
        <dbReference type="ARBA" id="ARBA00000085"/>
    </source>
</evidence>
<feature type="domain" description="Histidine kinase" evidence="9">
    <location>
        <begin position="137"/>
        <end position="359"/>
    </location>
</feature>
<feature type="domain" description="PAS" evidence="10">
    <location>
        <begin position="7"/>
        <end position="52"/>
    </location>
</feature>
<dbReference type="EC" id="2.7.13.3" evidence="2"/>
<dbReference type="SMART" id="SM00387">
    <property type="entry name" value="HATPase_c"/>
    <property type="match status" value="1"/>
</dbReference>
<dbReference type="InterPro" id="IPR000014">
    <property type="entry name" value="PAS"/>
</dbReference>
<dbReference type="PANTHER" id="PTHR43065">
    <property type="entry name" value="SENSOR HISTIDINE KINASE"/>
    <property type="match status" value="1"/>
</dbReference>
<dbReference type="Gene3D" id="1.10.287.130">
    <property type="match status" value="1"/>
</dbReference>
<dbReference type="SUPFAM" id="SSF55785">
    <property type="entry name" value="PYP-like sensor domain (PAS domain)"/>
    <property type="match status" value="1"/>
</dbReference>
<comment type="catalytic activity">
    <reaction evidence="1">
        <text>ATP + protein L-histidine = ADP + protein N-phospho-L-histidine.</text>
        <dbReference type="EC" id="2.7.13.3"/>
    </reaction>
</comment>
<dbReference type="AlphaFoldDB" id="A0A6I4LU24"/>
<dbReference type="InterPro" id="IPR005467">
    <property type="entry name" value="His_kinase_dom"/>
</dbReference>
<evidence type="ECO:0000256" key="6">
    <source>
        <dbReference type="ARBA" id="ARBA00022777"/>
    </source>
</evidence>
<dbReference type="SMART" id="SM00091">
    <property type="entry name" value="PAS"/>
    <property type="match status" value="1"/>
</dbReference>
<dbReference type="Gene3D" id="3.30.565.10">
    <property type="entry name" value="Histidine kinase-like ATPase, C-terminal domain"/>
    <property type="match status" value="1"/>
</dbReference>
<name>A0A6I4LU24_9SPHN</name>
<evidence type="ECO:0000256" key="3">
    <source>
        <dbReference type="ARBA" id="ARBA00022553"/>
    </source>
</evidence>
<dbReference type="PRINTS" id="PR00344">
    <property type="entry name" value="BCTRLSENSOR"/>
</dbReference>
<keyword evidence="5" id="KW-0547">Nucleotide-binding</keyword>
<dbReference type="InterPro" id="IPR004358">
    <property type="entry name" value="Sig_transdc_His_kin-like_C"/>
</dbReference>
<evidence type="ECO:0000313" key="12">
    <source>
        <dbReference type="Proteomes" id="UP000471147"/>
    </source>
</evidence>
<dbReference type="InterPro" id="IPR003594">
    <property type="entry name" value="HATPase_dom"/>
</dbReference>
<evidence type="ECO:0000256" key="8">
    <source>
        <dbReference type="ARBA" id="ARBA00023012"/>
    </source>
</evidence>
<dbReference type="OrthoDB" id="9789238at2"/>
<dbReference type="Proteomes" id="UP000471147">
    <property type="component" value="Unassembled WGS sequence"/>
</dbReference>
<organism evidence="11 12">
    <name type="scientific">Sphingorhabdus profundilacus</name>
    <dbReference type="NCBI Taxonomy" id="2509718"/>
    <lineage>
        <taxon>Bacteria</taxon>
        <taxon>Pseudomonadati</taxon>
        <taxon>Pseudomonadota</taxon>
        <taxon>Alphaproteobacteria</taxon>
        <taxon>Sphingomonadales</taxon>
        <taxon>Sphingomonadaceae</taxon>
        <taxon>Sphingorhabdus</taxon>
    </lineage>
</organism>
<keyword evidence="3" id="KW-0597">Phosphoprotein</keyword>
<dbReference type="GO" id="GO:0005524">
    <property type="term" value="F:ATP binding"/>
    <property type="evidence" value="ECO:0007669"/>
    <property type="project" value="UniProtKB-KW"/>
</dbReference>
<keyword evidence="6 11" id="KW-0418">Kinase</keyword>
<proteinExistence type="predicted"/>
<evidence type="ECO:0000313" key="11">
    <source>
        <dbReference type="EMBL" id="MVZ96922.1"/>
    </source>
</evidence>
<keyword evidence="8" id="KW-0902">Two-component regulatory system</keyword>
<comment type="caution">
    <text evidence="11">The sequence shown here is derived from an EMBL/GenBank/DDBJ whole genome shotgun (WGS) entry which is preliminary data.</text>
</comment>
<dbReference type="SMART" id="SM00388">
    <property type="entry name" value="HisKA"/>
    <property type="match status" value="1"/>
</dbReference>
<evidence type="ECO:0000256" key="4">
    <source>
        <dbReference type="ARBA" id="ARBA00022679"/>
    </source>
</evidence>
<dbReference type="RefSeq" id="WP_160352860.1">
    <property type="nucleotide sequence ID" value="NZ_SDWJ01000001.1"/>
</dbReference>
<dbReference type="CDD" id="cd00082">
    <property type="entry name" value="HisKA"/>
    <property type="match status" value="1"/>
</dbReference>
<evidence type="ECO:0000259" key="9">
    <source>
        <dbReference type="PROSITE" id="PS50109"/>
    </source>
</evidence>